<keyword evidence="2" id="KW-1185">Reference proteome</keyword>
<name>G0NS81_CAEBE</name>
<dbReference type="HOGENOM" id="CLU_2322442_0_0_1"/>
<gene>
    <name evidence="1" type="ORF">CAEBREN_24679</name>
</gene>
<dbReference type="EMBL" id="GL379936">
    <property type="protein sequence ID" value="EGT36647.1"/>
    <property type="molecule type" value="Genomic_DNA"/>
</dbReference>
<reference evidence="2" key="1">
    <citation type="submission" date="2011-07" db="EMBL/GenBank/DDBJ databases">
        <authorList>
            <consortium name="Caenorhabditis brenneri Sequencing and Analysis Consortium"/>
            <person name="Wilson R.K."/>
        </authorList>
    </citation>
    <scope>NUCLEOTIDE SEQUENCE [LARGE SCALE GENOMIC DNA]</scope>
    <source>
        <strain evidence="2">PB2801</strain>
    </source>
</reference>
<evidence type="ECO:0000313" key="2">
    <source>
        <dbReference type="Proteomes" id="UP000008068"/>
    </source>
</evidence>
<dbReference type="InParanoid" id="G0NS81"/>
<protein>
    <submittedName>
        <fullName evidence="1">Uncharacterized protein</fullName>
    </submittedName>
</protein>
<organism evidence="2">
    <name type="scientific">Caenorhabditis brenneri</name>
    <name type="common">Nematode worm</name>
    <dbReference type="NCBI Taxonomy" id="135651"/>
    <lineage>
        <taxon>Eukaryota</taxon>
        <taxon>Metazoa</taxon>
        <taxon>Ecdysozoa</taxon>
        <taxon>Nematoda</taxon>
        <taxon>Chromadorea</taxon>
        <taxon>Rhabditida</taxon>
        <taxon>Rhabditina</taxon>
        <taxon>Rhabditomorpha</taxon>
        <taxon>Rhabditoidea</taxon>
        <taxon>Rhabditidae</taxon>
        <taxon>Peloderinae</taxon>
        <taxon>Caenorhabditis</taxon>
    </lineage>
</organism>
<sequence length="99" mass="11698">MYTKQDWNFGRLRHHVNEMGDKAYKISVTCTSSVEYTAAKTLKWSKKAQCFYNFACLLFHNAFYGEDKRSGHQCRAQLLRSLQTIGDVHRDFCQRFHNL</sequence>
<dbReference type="AlphaFoldDB" id="G0NS81"/>
<evidence type="ECO:0000313" key="1">
    <source>
        <dbReference type="EMBL" id="EGT36647.1"/>
    </source>
</evidence>
<proteinExistence type="predicted"/>
<dbReference type="Proteomes" id="UP000008068">
    <property type="component" value="Unassembled WGS sequence"/>
</dbReference>
<accession>G0NS81</accession>